<evidence type="ECO:0000256" key="1">
    <source>
        <dbReference type="ARBA" id="ARBA00009353"/>
    </source>
</evidence>
<keyword evidence="5" id="KW-1185">Reference proteome</keyword>
<accession>A0A010ZQ98</accession>
<dbReference type="InterPro" id="IPR036291">
    <property type="entry name" value="NAD(P)-bd_dom_sf"/>
</dbReference>
<evidence type="ECO:0000259" key="3">
    <source>
        <dbReference type="Pfam" id="PF08338"/>
    </source>
</evidence>
<gene>
    <name evidence="4" type="ORF">CryarDRAFT_1934</name>
</gene>
<feature type="domain" description="DUF1731" evidence="3">
    <location>
        <begin position="248"/>
        <end position="293"/>
    </location>
</feature>
<evidence type="ECO:0000259" key="2">
    <source>
        <dbReference type="Pfam" id="PF01370"/>
    </source>
</evidence>
<protein>
    <submittedName>
        <fullName evidence="4">TIGR01777 family protein</fullName>
    </submittedName>
</protein>
<dbReference type="AlphaFoldDB" id="A0A010ZQ98"/>
<dbReference type="InterPro" id="IPR013549">
    <property type="entry name" value="DUF1731"/>
</dbReference>
<dbReference type="EMBL" id="JFBT01000001">
    <property type="protein sequence ID" value="EXG80839.1"/>
    <property type="molecule type" value="Genomic_DNA"/>
</dbReference>
<comment type="caution">
    <text evidence="4">The sequence shown here is derived from an EMBL/GenBank/DDBJ whole genome shotgun (WGS) entry which is preliminary data.</text>
</comment>
<dbReference type="HOGENOM" id="CLU_047373_0_2_11"/>
<dbReference type="PATRIC" id="fig|927661.3.peg.1897"/>
<dbReference type="InterPro" id="IPR001509">
    <property type="entry name" value="Epimerase_deHydtase"/>
</dbReference>
<dbReference type="RefSeq" id="WP_035849941.1">
    <property type="nucleotide sequence ID" value="NZ_KK073874.1"/>
</dbReference>
<comment type="similarity">
    <text evidence="1">Belongs to the NAD(P)-dependent epimerase/dehydratase family. SDR39U1 subfamily.</text>
</comment>
<dbReference type="Gene3D" id="3.40.50.720">
    <property type="entry name" value="NAD(P)-binding Rossmann-like Domain"/>
    <property type="match status" value="1"/>
</dbReference>
<name>A0A010ZQ98_9ACTN</name>
<dbReference type="OrthoDB" id="9801773at2"/>
<dbReference type="NCBIfam" id="TIGR01777">
    <property type="entry name" value="yfcH"/>
    <property type="match status" value="1"/>
</dbReference>
<dbReference type="Pfam" id="PF01370">
    <property type="entry name" value="Epimerase"/>
    <property type="match status" value="1"/>
</dbReference>
<dbReference type="SUPFAM" id="SSF51735">
    <property type="entry name" value="NAD(P)-binding Rossmann-fold domains"/>
    <property type="match status" value="1"/>
</dbReference>
<dbReference type="Pfam" id="PF08338">
    <property type="entry name" value="DUF1731"/>
    <property type="match status" value="1"/>
</dbReference>
<proteinExistence type="inferred from homology"/>
<dbReference type="PANTHER" id="PTHR11092:SF0">
    <property type="entry name" value="EPIMERASE FAMILY PROTEIN SDR39U1"/>
    <property type="match status" value="1"/>
</dbReference>
<dbReference type="PANTHER" id="PTHR11092">
    <property type="entry name" value="SUGAR NUCLEOTIDE EPIMERASE RELATED"/>
    <property type="match status" value="1"/>
</dbReference>
<organism evidence="4 5">
    <name type="scientific">Cryptosporangium arvum DSM 44712</name>
    <dbReference type="NCBI Taxonomy" id="927661"/>
    <lineage>
        <taxon>Bacteria</taxon>
        <taxon>Bacillati</taxon>
        <taxon>Actinomycetota</taxon>
        <taxon>Actinomycetes</taxon>
        <taxon>Cryptosporangiales</taxon>
        <taxon>Cryptosporangiaceae</taxon>
        <taxon>Cryptosporangium</taxon>
    </lineage>
</organism>
<reference evidence="4 5" key="1">
    <citation type="submission" date="2013-07" db="EMBL/GenBank/DDBJ databases">
        <authorList>
            <consortium name="DOE Joint Genome Institute"/>
            <person name="Eisen J."/>
            <person name="Huntemann M."/>
            <person name="Han J."/>
            <person name="Chen A."/>
            <person name="Kyrpides N."/>
            <person name="Mavromatis K."/>
            <person name="Markowitz V."/>
            <person name="Palaniappan K."/>
            <person name="Ivanova N."/>
            <person name="Schaumberg A."/>
            <person name="Pati A."/>
            <person name="Liolios K."/>
            <person name="Nordberg H.P."/>
            <person name="Cantor M.N."/>
            <person name="Hua S.X."/>
            <person name="Woyke T."/>
        </authorList>
    </citation>
    <scope>NUCLEOTIDE SEQUENCE [LARGE SCALE GENOMIC DNA]</scope>
    <source>
        <strain evidence="4 5">DSM 44712</strain>
    </source>
</reference>
<dbReference type="InterPro" id="IPR010099">
    <property type="entry name" value="SDR39U1"/>
</dbReference>
<feature type="domain" description="NAD-dependent epimerase/dehydratase" evidence="2">
    <location>
        <begin position="3"/>
        <end position="213"/>
    </location>
</feature>
<evidence type="ECO:0000313" key="4">
    <source>
        <dbReference type="EMBL" id="EXG80839.1"/>
    </source>
</evidence>
<sequence>MRIVVSGASGLIGTSLVDDLRRDGHEVIRLVRREPTGPDQLRWDPAAGRLDPAALSGADAIVHLSGAGVGDRRWTSRYKATLIDSRVDSTRTIATAAAQAEKPPKVLISASGIDAYGDTGDREVREDEPFGTGFLADLCRVWEAATGPAENAGIRVTHLRSGLVMGPSGGLMGRLKPLFKAGLGGRLGSGRQWWPWISLRDEVAAIRFLLTADAVAGPVNLVGPELVTNAEFTAEFARQVHRPALAPVPPFALRLALGDFADNGILSSKRAVPGVLLDHGFEFTDATLASALRYSLS</sequence>
<evidence type="ECO:0000313" key="5">
    <source>
        <dbReference type="Proteomes" id="UP000021053"/>
    </source>
</evidence>
<dbReference type="Proteomes" id="UP000021053">
    <property type="component" value="Unassembled WGS sequence"/>
</dbReference>